<feature type="transmembrane region" description="Helical" evidence="8">
    <location>
        <begin position="333"/>
        <end position="355"/>
    </location>
</feature>
<evidence type="ECO:0000313" key="11">
    <source>
        <dbReference type="Proteomes" id="UP000018458"/>
    </source>
</evidence>
<comment type="caution">
    <text evidence="10">The sequence shown here is derived from an EMBL/GenBank/DDBJ whole genome shotgun (WGS) entry which is preliminary data.</text>
</comment>
<evidence type="ECO:0000256" key="4">
    <source>
        <dbReference type="ARBA" id="ARBA00022475"/>
    </source>
</evidence>
<dbReference type="GO" id="GO:0043190">
    <property type="term" value="C:ATP-binding cassette (ABC) transporter complex"/>
    <property type="evidence" value="ECO:0007669"/>
    <property type="project" value="InterPro"/>
</dbReference>
<dbReference type="HOGENOM" id="CLU_039483_8_3_6"/>
<dbReference type="OrthoDB" id="9808686at2"/>
<evidence type="ECO:0000256" key="2">
    <source>
        <dbReference type="ARBA" id="ARBA00007783"/>
    </source>
</evidence>
<dbReference type="PROSITE" id="PS51012">
    <property type="entry name" value="ABC_TM2"/>
    <property type="match status" value="1"/>
</dbReference>
<comment type="subcellular location">
    <subcellularLocation>
        <location evidence="8">Cell inner membrane</location>
        <topology evidence="8">Multi-pass membrane protein</topology>
    </subcellularLocation>
    <subcellularLocation>
        <location evidence="1">Cell membrane</location>
        <topology evidence="1">Multi-pass membrane protein</topology>
    </subcellularLocation>
</comment>
<dbReference type="RefSeq" id="WP_009143062.1">
    <property type="nucleotide sequence ID" value="NZ_GL830979.1"/>
</dbReference>
<dbReference type="InterPro" id="IPR051449">
    <property type="entry name" value="ABC-2_transporter_component"/>
</dbReference>
<sequence length="360" mass="40394">MIKSLLRIIALIKKEFVAMWMDKGTRKILILPIIIQSFIFGYGASFNPEIIPFAFYDEAKSAKTTELFNDINSTLFKLTDFCYNPYCLKNSVSDGNALIGIYVKSDFEKDPKIFVIADARNTTSANIAIGYLTSIVAAFNHKHYNSEQININTRLRFNENNISRFSIMTGMILALSFIQVMLLSSFSVSREREDGTFDMLLMTPANPAEILIGKAVPPTLVAIMQGLMLFIICRFYFEIPFAGSLLNVIFILSLFSISIVSLGLAISALAKSPQQSLVFVFTLILPSIILSGMLTPISAMPAWFQSITKLNPLYYGMTALQRVYLEGQNFYEIAPLLIPLILVGLALMPLTMYLFRHKID</sequence>
<dbReference type="Pfam" id="PF12698">
    <property type="entry name" value="ABC2_membrane_3"/>
    <property type="match status" value="1"/>
</dbReference>
<comment type="similarity">
    <text evidence="2 8">Belongs to the ABC-2 integral membrane protein family.</text>
</comment>
<feature type="transmembrane region" description="Helical" evidence="8">
    <location>
        <begin position="277"/>
        <end position="304"/>
    </location>
</feature>
<evidence type="ECO:0000256" key="6">
    <source>
        <dbReference type="ARBA" id="ARBA00022989"/>
    </source>
</evidence>
<dbReference type="eggNOG" id="COG0842">
    <property type="taxonomic scope" value="Bacteria"/>
</dbReference>
<dbReference type="InterPro" id="IPR000412">
    <property type="entry name" value="ABC_2_transport"/>
</dbReference>
<protein>
    <recommendedName>
        <fullName evidence="8">Transport permease protein</fullName>
    </recommendedName>
</protein>
<evidence type="ECO:0000256" key="7">
    <source>
        <dbReference type="ARBA" id="ARBA00023136"/>
    </source>
</evidence>
<feature type="transmembrane region" description="Helical" evidence="8">
    <location>
        <begin position="249"/>
        <end position="270"/>
    </location>
</feature>
<feature type="transmembrane region" description="Helical" evidence="8">
    <location>
        <begin position="219"/>
        <end position="237"/>
    </location>
</feature>
<proteinExistence type="inferred from homology"/>
<evidence type="ECO:0000256" key="1">
    <source>
        <dbReference type="ARBA" id="ARBA00004651"/>
    </source>
</evidence>
<dbReference type="AlphaFoldDB" id="E8LJH4"/>
<keyword evidence="6 8" id="KW-1133">Transmembrane helix</keyword>
<dbReference type="STRING" id="762983.HMPREF9444_00853"/>
<evidence type="ECO:0000259" key="9">
    <source>
        <dbReference type="PROSITE" id="PS51012"/>
    </source>
</evidence>
<evidence type="ECO:0000313" key="10">
    <source>
        <dbReference type="EMBL" id="EFY07272.1"/>
    </source>
</evidence>
<keyword evidence="5 8" id="KW-0812">Transmembrane</keyword>
<evidence type="ECO:0000256" key="8">
    <source>
        <dbReference type="RuleBase" id="RU361157"/>
    </source>
</evidence>
<keyword evidence="4 8" id="KW-1003">Cell membrane</keyword>
<keyword evidence="11" id="KW-1185">Reference proteome</keyword>
<evidence type="ECO:0000256" key="3">
    <source>
        <dbReference type="ARBA" id="ARBA00022448"/>
    </source>
</evidence>
<dbReference type="GO" id="GO:0140359">
    <property type="term" value="F:ABC-type transporter activity"/>
    <property type="evidence" value="ECO:0007669"/>
    <property type="project" value="InterPro"/>
</dbReference>
<dbReference type="Proteomes" id="UP000018458">
    <property type="component" value="Unassembled WGS sequence"/>
</dbReference>
<dbReference type="EMBL" id="AEVO01000042">
    <property type="protein sequence ID" value="EFY07272.1"/>
    <property type="molecule type" value="Genomic_DNA"/>
</dbReference>
<gene>
    <name evidence="10" type="ORF">HMPREF9444_00853</name>
</gene>
<name>E8LJH4_SUCHY</name>
<dbReference type="PANTHER" id="PTHR30294:SF44">
    <property type="entry name" value="MULTIDRUG ABC TRANSPORTER PERMEASE YBHR-RELATED"/>
    <property type="match status" value="1"/>
</dbReference>
<evidence type="ECO:0000256" key="5">
    <source>
        <dbReference type="ARBA" id="ARBA00022692"/>
    </source>
</evidence>
<keyword evidence="3 8" id="KW-0813">Transport</keyword>
<reference evidence="10 11" key="1">
    <citation type="submission" date="2011-01" db="EMBL/GenBank/DDBJ databases">
        <authorList>
            <person name="Weinstock G."/>
            <person name="Sodergren E."/>
            <person name="Clifton S."/>
            <person name="Fulton L."/>
            <person name="Fulton B."/>
            <person name="Courtney L."/>
            <person name="Fronick C."/>
            <person name="Harrison M."/>
            <person name="Strong C."/>
            <person name="Farmer C."/>
            <person name="Delahaunty K."/>
            <person name="Markovic C."/>
            <person name="Hall O."/>
            <person name="Minx P."/>
            <person name="Tomlinson C."/>
            <person name="Mitreva M."/>
            <person name="Hou S."/>
            <person name="Chen J."/>
            <person name="Wollam A."/>
            <person name="Pepin K.H."/>
            <person name="Johnson M."/>
            <person name="Bhonagiri V."/>
            <person name="Zhang X."/>
            <person name="Suruliraj S."/>
            <person name="Warren W."/>
            <person name="Chinwalla A."/>
            <person name="Mardis E.R."/>
            <person name="Wilson R.K."/>
        </authorList>
    </citation>
    <scope>NUCLEOTIDE SEQUENCE [LARGE SCALE GENOMIC DNA]</scope>
    <source>
        <strain evidence="11">DSM 22608 / JCM 16073 / KCTC 15190 / YIT 12066</strain>
    </source>
</reference>
<organism evidence="10 11">
    <name type="scientific">Succinatimonas hippei (strain DSM 22608 / JCM 16073 / KCTC 15190 / YIT 12066)</name>
    <dbReference type="NCBI Taxonomy" id="762983"/>
    <lineage>
        <taxon>Bacteria</taxon>
        <taxon>Pseudomonadati</taxon>
        <taxon>Pseudomonadota</taxon>
        <taxon>Gammaproteobacteria</taxon>
        <taxon>Aeromonadales</taxon>
        <taxon>Succinivibrionaceae</taxon>
        <taxon>Succinatimonas</taxon>
    </lineage>
</organism>
<dbReference type="PRINTS" id="PR00164">
    <property type="entry name" value="ABC2TRNSPORT"/>
</dbReference>
<feature type="domain" description="ABC transmembrane type-2" evidence="9">
    <location>
        <begin position="129"/>
        <end position="358"/>
    </location>
</feature>
<dbReference type="PANTHER" id="PTHR30294">
    <property type="entry name" value="MEMBRANE COMPONENT OF ABC TRANSPORTER YHHJ-RELATED"/>
    <property type="match status" value="1"/>
</dbReference>
<keyword evidence="7 8" id="KW-0472">Membrane</keyword>
<dbReference type="InterPro" id="IPR047817">
    <property type="entry name" value="ABC2_TM_bact-type"/>
</dbReference>
<dbReference type="InterPro" id="IPR013525">
    <property type="entry name" value="ABC2_TM"/>
</dbReference>
<feature type="transmembrane region" description="Helical" evidence="8">
    <location>
        <begin position="28"/>
        <end position="46"/>
    </location>
</feature>
<accession>E8LJH4</accession>
<feature type="transmembrane region" description="Helical" evidence="8">
    <location>
        <begin position="162"/>
        <end position="183"/>
    </location>
</feature>